<feature type="transmembrane region" description="Helical" evidence="6">
    <location>
        <begin position="88"/>
        <end position="111"/>
    </location>
</feature>
<dbReference type="PaxDb" id="35128-Thaps22223"/>
<dbReference type="OMA" id="KSPQWWD"/>
<reference evidence="7 8" key="1">
    <citation type="journal article" date="2004" name="Science">
        <title>The genome of the diatom Thalassiosira pseudonana: ecology, evolution, and metabolism.</title>
        <authorList>
            <person name="Armbrust E.V."/>
            <person name="Berges J.A."/>
            <person name="Bowler C."/>
            <person name="Green B.R."/>
            <person name="Martinez D."/>
            <person name="Putnam N.H."/>
            <person name="Zhou S."/>
            <person name="Allen A.E."/>
            <person name="Apt K.E."/>
            <person name="Bechner M."/>
            <person name="Brzezinski M.A."/>
            <person name="Chaal B.K."/>
            <person name="Chiovitti A."/>
            <person name="Davis A.K."/>
            <person name="Demarest M.S."/>
            <person name="Detter J.C."/>
            <person name="Glavina T."/>
            <person name="Goodstein D."/>
            <person name="Hadi M.Z."/>
            <person name="Hellsten U."/>
            <person name="Hildebrand M."/>
            <person name="Jenkins B.D."/>
            <person name="Jurka J."/>
            <person name="Kapitonov V.V."/>
            <person name="Kroger N."/>
            <person name="Lau W.W."/>
            <person name="Lane T.W."/>
            <person name="Larimer F.W."/>
            <person name="Lippmeier J.C."/>
            <person name="Lucas S."/>
            <person name="Medina M."/>
            <person name="Montsant A."/>
            <person name="Obornik M."/>
            <person name="Parker M.S."/>
            <person name="Palenik B."/>
            <person name="Pazour G.J."/>
            <person name="Richardson P.M."/>
            <person name="Rynearson T.A."/>
            <person name="Saito M.A."/>
            <person name="Schwartz D.C."/>
            <person name="Thamatrakoln K."/>
            <person name="Valentin K."/>
            <person name="Vardi A."/>
            <person name="Wilkerson F.P."/>
            <person name="Rokhsar D.S."/>
        </authorList>
    </citation>
    <scope>NUCLEOTIDE SEQUENCE [LARGE SCALE GENOMIC DNA]</scope>
    <source>
        <strain evidence="7 8">CCMP1335</strain>
    </source>
</reference>
<sequence length="420" mass="46704">MGNESSWWNMFRSAPGLGKRVFRGWTDGCDSYRHEKGGSVYSSGAYHQCVGNAGVYRPTFFSFLFFVIASIATYLRPSLNRQVWPAKYCIFLLLVIASVFMSNLPLFSGLFLHLSRVGATIFIVIQQIIIMDLAYNWNDSWVGRADAADRLEWGSGAKWLRATICVCILVYVLAFTGIGLLYHFFNGCGENTAIITMTLIGIIAVTILQLSGTEGSLLTSSVLSLYTVYLGYSAVSKNPHGVCNPMLAKESDPWGIAIGLVLTSLSLAWTGWSWTADERLTEDGAKKTRSLSRTNNAFRRGHDPLLDLDDPFLEHDGDARPSGIALESYEEDDDIFSSQSRSEIWKLNVILALVSCWVAMSLTGWGQLVIAEEEGEVHNAANPMIGKFNMTMISMSQWIVLILYAWTLVAPRLFPDRDFS</sequence>
<keyword evidence="5 6" id="KW-0472">Membrane</keyword>
<keyword evidence="8" id="KW-1185">Reference proteome</keyword>
<dbReference type="KEGG" id="tps:THAPSDRAFT_22223"/>
<keyword evidence="4 6" id="KW-1133">Transmembrane helix</keyword>
<protein>
    <submittedName>
        <fullName evidence="7">Uncharacterized protein</fullName>
    </submittedName>
</protein>
<evidence type="ECO:0000256" key="4">
    <source>
        <dbReference type="ARBA" id="ARBA00022989"/>
    </source>
</evidence>
<dbReference type="STRING" id="35128.B8BZ56"/>
<dbReference type="RefSeq" id="XP_002289752.1">
    <property type="nucleotide sequence ID" value="XM_002289716.1"/>
</dbReference>
<feature type="transmembrane region" description="Helical" evidence="6">
    <location>
        <begin position="60"/>
        <end position="76"/>
    </location>
</feature>
<dbReference type="PANTHER" id="PTHR10383">
    <property type="entry name" value="SERINE INCORPORATOR"/>
    <property type="match status" value="1"/>
</dbReference>
<dbReference type="GeneID" id="7453344"/>
<evidence type="ECO:0000256" key="2">
    <source>
        <dbReference type="ARBA" id="ARBA00006665"/>
    </source>
</evidence>
<accession>B8BZ56</accession>
<keyword evidence="3 6" id="KW-0812">Transmembrane</keyword>
<dbReference type="PANTHER" id="PTHR10383:SF9">
    <property type="entry name" value="SERINE INCORPORATOR, ISOFORM F"/>
    <property type="match status" value="1"/>
</dbReference>
<organism evidence="7 8">
    <name type="scientific">Thalassiosira pseudonana</name>
    <name type="common">Marine diatom</name>
    <name type="synonym">Cyclotella nana</name>
    <dbReference type="NCBI Taxonomy" id="35128"/>
    <lineage>
        <taxon>Eukaryota</taxon>
        <taxon>Sar</taxon>
        <taxon>Stramenopiles</taxon>
        <taxon>Ochrophyta</taxon>
        <taxon>Bacillariophyta</taxon>
        <taxon>Coscinodiscophyceae</taxon>
        <taxon>Thalassiosirophycidae</taxon>
        <taxon>Thalassiosirales</taxon>
        <taxon>Thalassiosiraceae</taxon>
        <taxon>Thalassiosira</taxon>
    </lineage>
</organism>
<dbReference type="eggNOG" id="KOG2592">
    <property type="taxonomic scope" value="Eukaryota"/>
</dbReference>
<dbReference type="EMBL" id="CM000641">
    <property type="protein sequence ID" value="EED93289.1"/>
    <property type="molecule type" value="Genomic_DNA"/>
</dbReference>
<evidence type="ECO:0000313" key="7">
    <source>
        <dbReference type="EMBL" id="EED93289.1"/>
    </source>
</evidence>
<feature type="transmembrane region" description="Helical" evidence="6">
    <location>
        <begin position="191"/>
        <end position="210"/>
    </location>
</feature>
<dbReference type="InterPro" id="IPR005016">
    <property type="entry name" value="TDE1/TMS"/>
</dbReference>
<evidence type="ECO:0000256" key="6">
    <source>
        <dbReference type="SAM" id="Phobius"/>
    </source>
</evidence>
<feature type="transmembrane region" description="Helical" evidence="6">
    <location>
        <begin position="159"/>
        <end position="185"/>
    </location>
</feature>
<gene>
    <name evidence="7" type="ORF">THAPSDRAFT_22223</name>
</gene>
<feature type="transmembrane region" description="Helical" evidence="6">
    <location>
        <begin position="254"/>
        <end position="272"/>
    </location>
</feature>
<name>B8BZ56_THAPS</name>
<feature type="transmembrane region" description="Helical" evidence="6">
    <location>
        <begin position="117"/>
        <end position="138"/>
    </location>
</feature>
<reference evidence="7 8" key="2">
    <citation type="journal article" date="2008" name="Nature">
        <title>The Phaeodactylum genome reveals the evolutionary history of diatom genomes.</title>
        <authorList>
            <person name="Bowler C."/>
            <person name="Allen A.E."/>
            <person name="Badger J.H."/>
            <person name="Grimwood J."/>
            <person name="Jabbari K."/>
            <person name="Kuo A."/>
            <person name="Maheswari U."/>
            <person name="Martens C."/>
            <person name="Maumus F."/>
            <person name="Otillar R.P."/>
            <person name="Rayko E."/>
            <person name="Salamov A."/>
            <person name="Vandepoele K."/>
            <person name="Beszteri B."/>
            <person name="Gruber A."/>
            <person name="Heijde M."/>
            <person name="Katinka M."/>
            <person name="Mock T."/>
            <person name="Valentin K."/>
            <person name="Verret F."/>
            <person name="Berges J.A."/>
            <person name="Brownlee C."/>
            <person name="Cadoret J.P."/>
            <person name="Chiovitti A."/>
            <person name="Choi C.J."/>
            <person name="Coesel S."/>
            <person name="De Martino A."/>
            <person name="Detter J.C."/>
            <person name="Durkin C."/>
            <person name="Falciatore A."/>
            <person name="Fournet J."/>
            <person name="Haruta M."/>
            <person name="Huysman M.J."/>
            <person name="Jenkins B.D."/>
            <person name="Jiroutova K."/>
            <person name="Jorgensen R.E."/>
            <person name="Joubert Y."/>
            <person name="Kaplan A."/>
            <person name="Kroger N."/>
            <person name="Kroth P.G."/>
            <person name="La Roche J."/>
            <person name="Lindquist E."/>
            <person name="Lommer M."/>
            <person name="Martin-Jezequel V."/>
            <person name="Lopez P.J."/>
            <person name="Lucas S."/>
            <person name="Mangogna M."/>
            <person name="McGinnis K."/>
            <person name="Medlin L.K."/>
            <person name="Montsant A."/>
            <person name="Oudot-Le Secq M.P."/>
            <person name="Napoli C."/>
            <person name="Obornik M."/>
            <person name="Parker M.S."/>
            <person name="Petit J.L."/>
            <person name="Porcel B.M."/>
            <person name="Poulsen N."/>
            <person name="Robison M."/>
            <person name="Rychlewski L."/>
            <person name="Rynearson T.A."/>
            <person name="Schmutz J."/>
            <person name="Shapiro H."/>
            <person name="Siaut M."/>
            <person name="Stanley M."/>
            <person name="Sussman M.R."/>
            <person name="Taylor A.R."/>
            <person name="Vardi A."/>
            <person name="von Dassow P."/>
            <person name="Vyverman W."/>
            <person name="Willis A."/>
            <person name="Wyrwicz L.S."/>
            <person name="Rokhsar D.S."/>
            <person name="Weissenbach J."/>
            <person name="Armbrust E.V."/>
            <person name="Green B.R."/>
            <person name="Van de Peer Y."/>
            <person name="Grigoriev I.V."/>
        </authorList>
    </citation>
    <scope>NUCLEOTIDE SEQUENCE [LARGE SCALE GENOMIC DNA]</scope>
    <source>
        <strain evidence="7 8">CCMP1335</strain>
    </source>
</reference>
<feature type="transmembrane region" description="Helical" evidence="6">
    <location>
        <begin position="390"/>
        <end position="410"/>
    </location>
</feature>
<evidence type="ECO:0000256" key="1">
    <source>
        <dbReference type="ARBA" id="ARBA00004141"/>
    </source>
</evidence>
<dbReference type="AlphaFoldDB" id="B8BZ56"/>
<dbReference type="GO" id="GO:0016020">
    <property type="term" value="C:membrane"/>
    <property type="evidence" value="ECO:0000318"/>
    <property type="project" value="GO_Central"/>
</dbReference>
<evidence type="ECO:0000256" key="5">
    <source>
        <dbReference type="ARBA" id="ARBA00023136"/>
    </source>
</evidence>
<dbReference type="Proteomes" id="UP000001449">
    <property type="component" value="Chromosome 4"/>
</dbReference>
<dbReference type="Pfam" id="PF03348">
    <property type="entry name" value="Serinc"/>
    <property type="match status" value="1"/>
</dbReference>
<dbReference type="HOGENOM" id="CLU_029574_5_0_1"/>
<dbReference type="InParanoid" id="B8BZ56"/>
<feature type="transmembrane region" description="Helical" evidence="6">
    <location>
        <begin position="347"/>
        <end position="370"/>
    </location>
</feature>
<comment type="subcellular location">
    <subcellularLocation>
        <location evidence="1">Membrane</location>
        <topology evidence="1">Multi-pass membrane protein</topology>
    </subcellularLocation>
</comment>
<proteinExistence type="inferred from homology"/>
<comment type="similarity">
    <text evidence="2">Belongs to the TDE1 family.</text>
</comment>
<evidence type="ECO:0000313" key="8">
    <source>
        <dbReference type="Proteomes" id="UP000001449"/>
    </source>
</evidence>
<evidence type="ECO:0000256" key="3">
    <source>
        <dbReference type="ARBA" id="ARBA00022692"/>
    </source>
</evidence>